<dbReference type="AlphaFoldDB" id="A0A8H9FRY7"/>
<accession>A0A8H9FRY7</accession>
<dbReference type="EMBL" id="BMEA01000001">
    <property type="protein sequence ID" value="GGB77281.1"/>
    <property type="molecule type" value="Genomic_DNA"/>
</dbReference>
<reference evidence="2" key="2">
    <citation type="submission" date="2020-09" db="EMBL/GenBank/DDBJ databases">
        <authorList>
            <person name="Sun Q."/>
            <person name="Zhou Y."/>
        </authorList>
    </citation>
    <scope>NUCLEOTIDE SEQUENCE</scope>
    <source>
        <strain evidence="2">CGMCC 1.10749</strain>
    </source>
</reference>
<feature type="transmembrane region" description="Helical" evidence="1">
    <location>
        <begin position="289"/>
        <end position="310"/>
    </location>
</feature>
<evidence type="ECO:0000256" key="1">
    <source>
        <dbReference type="SAM" id="Phobius"/>
    </source>
</evidence>
<feature type="transmembrane region" description="Helical" evidence="1">
    <location>
        <begin position="263"/>
        <end position="282"/>
    </location>
</feature>
<feature type="transmembrane region" description="Helical" evidence="1">
    <location>
        <begin position="104"/>
        <end position="120"/>
    </location>
</feature>
<feature type="transmembrane region" description="Helical" evidence="1">
    <location>
        <begin position="132"/>
        <end position="149"/>
    </location>
</feature>
<protein>
    <submittedName>
        <fullName evidence="2">Uncharacterized protein</fullName>
    </submittedName>
</protein>
<comment type="caution">
    <text evidence="2">The sequence shown here is derived from an EMBL/GenBank/DDBJ whole genome shotgun (WGS) entry which is preliminary data.</text>
</comment>
<organism evidence="2 3">
    <name type="scientific">Knoellia flava</name>
    <dbReference type="NCBI Taxonomy" id="913969"/>
    <lineage>
        <taxon>Bacteria</taxon>
        <taxon>Bacillati</taxon>
        <taxon>Actinomycetota</taxon>
        <taxon>Actinomycetes</taxon>
        <taxon>Micrococcales</taxon>
        <taxon>Intrasporangiaceae</taxon>
        <taxon>Knoellia</taxon>
    </lineage>
</organism>
<evidence type="ECO:0000313" key="3">
    <source>
        <dbReference type="Proteomes" id="UP000628079"/>
    </source>
</evidence>
<feature type="transmembrane region" description="Helical" evidence="1">
    <location>
        <begin position="158"/>
        <end position="174"/>
    </location>
</feature>
<evidence type="ECO:0000313" key="2">
    <source>
        <dbReference type="EMBL" id="GGB77281.1"/>
    </source>
</evidence>
<feature type="transmembrane region" description="Helical" evidence="1">
    <location>
        <begin position="350"/>
        <end position="368"/>
    </location>
</feature>
<feature type="transmembrane region" description="Helical" evidence="1">
    <location>
        <begin position="374"/>
        <end position="396"/>
    </location>
</feature>
<feature type="transmembrane region" description="Helical" evidence="1">
    <location>
        <begin position="73"/>
        <end position="92"/>
    </location>
</feature>
<keyword evidence="1" id="KW-1133">Transmembrane helix</keyword>
<keyword evidence="1" id="KW-0812">Transmembrane</keyword>
<sequence length="576" mass="61117">MLLVPAGLAALSGIALVVAGLPHGMDWSDEAFVWTMIASDRVAAGEAWGFQHLLHPVWTLTGETVLTMRVLRLLGYLAVSVVVTWAAIRVLTAAGVRLNRRERGLVLLVAQAGTLLVWTYPPRYLGYNELSAWLSALLCAALAVGLVPLEDDDRRRRVAPWLVAGLLVVPLTMAKFTAAVVWMVVLLVALALPVTGSARWMRLAGATAGAVLCLGVMRLLGVPFVTVTRNALHMLTDSSAQQASRHSIDVIIHTYLDSTRTTLRAVVLPLLLLLAFALVCTLSGRRRWLAVIAAGVLAAAFVAVQAGAAVEGTFPGLGAIATSLGLGAGGALAVVARTESSRASAGPRPWRLVLVVLLALATPLIAPIGTNNAIWAHTVFSAMPWAVLCGVALCLLARVAPPVVRAAPVLLAGAVVALATAAVLEEVTVHPYRSFPLLDQTSPTSVPPLRGIALNDDQAAVANWLHATAIEQEAEGVPAVAMATPGYLFMFNRSGWASPWAGGSWQASIARSCRRETPEDLFVIQPVTPRALIRTETRRLQAALTSCDLRFPEDFRVVAERNGAKVWRLTAAGPPR</sequence>
<dbReference type="Proteomes" id="UP000628079">
    <property type="component" value="Unassembled WGS sequence"/>
</dbReference>
<feature type="transmembrane region" description="Helical" evidence="1">
    <location>
        <begin position="316"/>
        <end position="338"/>
    </location>
</feature>
<feature type="transmembrane region" description="Helical" evidence="1">
    <location>
        <begin position="203"/>
        <end position="225"/>
    </location>
</feature>
<name>A0A8H9FRY7_9MICO</name>
<dbReference type="RefSeq" id="WP_035948198.1">
    <property type="nucleotide sequence ID" value="NZ_BMEA01000001.1"/>
</dbReference>
<reference evidence="2" key="1">
    <citation type="journal article" date="2014" name="Int. J. Syst. Evol. Microbiol.">
        <title>Complete genome sequence of Corynebacterium casei LMG S-19264T (=DSM 44701T), isolated from a smear-ripened cheese.</title>
        <authorList>
            <consortium name="US DOE Joint Genome Institute (JGI-PGF)"/>
            <person name="Walter F."/>
            <person name="Albersmeier A."/>
            <person name="Kalinowski J."/>
            <person name="Ruckert C."/>
        </authorList>
    </citation>
    <scope>NUCLEOTIDE SEQUENCE</scope>
    <source>
        <strain evidence="2">CGMCC 1.10749</strain>
    </source>
</reference>
<feature type="transmembrane region" description="Helical" evidence="1">
    <location>
        <begin position="180"/>
        <end position="196"/>
    </location>
</feature>
<keyword evidence="1" id="KW-0472">Membrane</keyword>
<gene>
    <name evidence="2" type="ORF">GCM10011314_16160</name>
</gene>
<proteinExistence type="predicted"/>
<feature type="transmembrane region" description="Helical" evidence="1">
    <location>
        <begin position="403"/>
        <end position="424"/>
    </location>
</feature>